<dbReference type="GO" id="GO:0008840">
    <property type="term" value="F:4-hydroxy-tetrahydrodipicolinate synthase activity"/>
    <property type="evidence" value="ECO:0007669"/>
    <property type="project" value="TreeGrafter"/>
</dbReference>
<dbReference type="InterPro" id="IPR006222">
    <property type="entry name" value="GCVT_N"/>
</dbReference>
<dbReference type="Gene3D" id="3.20.20.70">
    <property type="entry name" value="Aldolase class I"/>
    <property type="match status" value="1"/>
</dbReference>
<dbReference type="Pfam" id="PF08669">
    <property type="entry name" value="GCV_T_C"/>
    <property type="match status" value="1"/>
</dbReference>
<dbReference type="PANTHER" id="PTHR12128">
    <property type="entry name" value="DIHYDRODIPICOLINATE SYNTHASE"/>
    <property type="match status" value="1"/>
</dbReference>
<evidence type="ECO:0000259" key="3">
    <source>
        <dbReference type="Pfam" id="PF01571"/>
    </source>
</evidence>
<evidence type="ECO:0000313" key="6">
    <source>
        <dbReference type="Proteomes" id="UP000218387"/>
    </source>
</evidence>
<dbReference type="InterPro" id="IPR002220">
    <property type="entry name" value="DapA-like"/>
</dbReference>
<keyword evidence="6" id="KW-1185">Reference proteome</keyword>
<sequence length="657" mass="73252">MYKKNDMARRHDHELIRNHVAIFDFTMGLVEITGKDARIFLDEMCVNDLAHLVPGKVMYTSILNEEAVMIDDVTFYCYSDEKFWMISPFKDNTLEWFEKHKNKRAVRFEDLSDEISLWSVQGPDSRRMLASYLKCDMTDMKYYTFMENEAGGIPIILSRTGFTGELGFEIFADSARISQIVADLLRIGKKYGVRIVESDVTLESVPTEKGLITVRDFGGTNPLEMGMEWSVNWDKPYFTGKEKLLKIKEKGPERRLMGFVASDDAIDIENESPVLVKEKVIGKVTTANYGYTVEESIGYCLIESGHAKNGEKVMVKTGGQTVEVTLCDRVFYDPQRLRINAKMDMGNLKQQNSRAYLEGKELPAAKSFKGVYAAMVTPMNRDESLNVESVKKLVDHLADESLDGILVGGSSGEYPAMGIEERKQLFKAAVKAADGRLKIAACCSANTTAGTKELCSYAGEIGVDFNLIMTPFDPPTTEESMVNYYKEIARFSKPGVIIYHYPDYTNVTLSVESIVELSREKNIYGIKNVADLTSTVSIINETRDQAFGVLTGTDETFLGTLACGGHGFMGVGACAAPKLCRRLYDSFMAGDLQKAQEYHRRLCKVMAVIFGQPFPSSLKAAVEMQGIDCGFPRKPAAAIDIDGKRQLYSVLVEAGII</sequence>
<dbReference type="Proteomes" id="UP000218387">
    <property type="component" value="Chromosome"/>
</dbReference>
<comment type="similarity">
    <text evidence="1">Belongs to the DapA family.</text>
</comment>
<name>A0A4P9C9T6_EUBML</name>
<dbReference type="CDD" id="cd00408">
    <property type="entry name" value="DHDPS-like"/>
    <property type="match status" value="1"/>
</dbReference>
<dbReference type="InterPro" id="IPR013785">
    <property type="entry name" value="Aldolase_TIM"/>
</dbReference>
<gene>
    <name evidence="5" type="ORF">CPZ25_013370</name>
</gene>
<dbReference type="SUPFAM" id="SSF103025">
    <property type="entry name" value="Folate-binding domain"/>
    <property type="match status" value="1"/>
</dbReference>
<keyword evidence="2" id="KW-0456">Lyase</keyword>
<dbReference type="PRINTS" id="PR00146">
    <property type="entry name" value="DHPICSNTHASE"/>
</dbReference>
<evidence type="ECO:0000256" key="2">
    <source>
        <dbReference type="ARBA" id="ARBA00023239"/>
    </source>
</evidence>
<evidence type="ECO:0000313" key="5">
    <source>
        <dbReference type="EMBL" id="QCT72274.1"/>
    </source>
</evidence>
<evidence type="ECO:0008006" key="7">
    <source>
        <dbReference type="Google" id="ProtNLM"/>
    </source>
</evidence>
<dbReference type="Pfam" id="PF00701">
    <property type="entry name" value="DHDPS"/>
    <property type="match status" value="1"/>
</dbReference>
<dbReference type="InterPro" id="IPR013977">
    <property type="entry name" value="GcvT_C"/>
</dbReference>
<dbReference type="SMART" id="SM01130">
    <property type="entry name" value="DHDPS"/>
    <property type="match status" value="1"/>
</dbReference>
<dbReference type="EMBL" id="CP029487">
    <property type="protein sequence ID" value="QCT72274.1"/>
    <property type="molecule type" value="Genomic_DNA"/>
</dbReference>
<dbReference type="PANTHER" id="PTHR12128:SF66">
    <property type="entry name" value="4-HYDROXY-2-OXOGLUTARATE ALDOLASE, MITOCHONDRIAL"/>
    <property type="match status" value="1"/>
</dbReference>
<organism evidence="5 6">
    <name type="scientific">Eubacterium maltosivorans</name>
    <dbReference type="NCBI Taxonomy" id="2041044"/>
    <lineage>
        <taxon>Bacteria</taxon>
        <taxon>Bacillati</taxon>
        <taxon>Bacillota</taxon>
        <taxon>Clostridia</taxon>
        <taxon>Eubacteriales</taxon>
        <taxon>Eubacteriaceae</taxon>
        <taxon>Eubacterium</taxon>
    </lineage>
</organism>
<accession>A0A4P9C9T6</accession>
<proteinExistence type="inferred from homology"/>
<evidence type="ECO:0000259" key="4">
    <source>
        <dbReference type="Pfam" id="PF08669"/>
    </source>
</evidence>
<dbReference type="Pfam" id="PF01571">
    <property type="entry name" value="GCV_T"/>
    <property type="match status" value="1"/>
</dbReference>
<dbReference type="SUPFAM" id="SSF51569">
    <property type="entry name" value="Aldolase"/>
    <property type="match status" value="1"/>
</dbReference>
<dbReference type="KEGG" id="emt:CPZ25_013370"/>
<dbReference type="SUPFAM" id="SSF101790">
    <property type="entry name" value="Aminomethyltransferase beta-barrel domain"/>
    <property type="match status" value="1"/>
</dbReference>
<dbReference type="InterPro" id="IPR027266">
    <property type="entry name" value="TrmE/GcvT-like"/>
</dbReference>
<dbReference type="InterPro" id="IPR029043">
    <property type="entry name" value="GcvT/YgfZ_C"/>
</dbReference>
<reference evidence="5 6" key="1">
    <citation type="submission" date="2018-05" db="EMBL/GenBank/DDBJ databases">
        <title>Genome comparison of Eubacterium sp.</title>
        <authorList>
            <person name="Feng Y."/>
            <person name="Sanchez-Andrea I."/>
            <person name="Stams A.J.M."/>
            <person name="De Vos W.M."/>
        </authorList>
    </citation>
    <scope>NUCLEOTIDE SEQUENCE [LARGE SCALE GENOMIC DNA]</scope>
    <source>
        <strain evidence="5 6">YI</strain>
    </source>
</reference>
<protein>
    <recommendedName>
        <fullName evidence="7">Dihydrodipicolinate synthase family protein</fullName>
    </recommendedName>
</protein>
<feature type="domain" description="GCVT N-terminal" evidence="3">
    <location>
        <begin position="9"/>
        <end position="235"/>
    </location>
</feature>
<dbReference type="RefSeq" id="WP_096918814.1">
    <property type="nucleotide sequence ID" value="NZ_CP029487.1"/>
</dbReference>
<dbReference type="Gene3D" id="3.30.1360.120">
    <property type="entry name" value="Probable tRNA modification gtpase trme, domain 1"/>
    <property type="match status" value="1"/>
</dbReference>
<dbReference type="AlphaFoldDB" id="A0A4P9C9T6"/>
<feature type="domain" description="Aminomethyltransferase C-terminal" evidence="4">
    <location>
        <begin position="254"/>
        <end position="333"/>
    </location>
</feature>
<evidence type="ECO:0000256" key="1">
    <source>
        <dbReference type="ARBA" id="ARBA00007592"/>
    </source>
</evidence>